<evidence type="ECO:0000256" key="2">
    <source>
        <dbReference type="ARBA" id="ARBA00023043"/>
    </source>
</evidence>
<dbReference type="PROSITE" id="PS50088">
    <property type="entry name" value="ANK_REPEAT"/>
    <property type="match status" value="1"/>
</dbReference>
<comment type="caution">
    <text evidence="4">The sequence shown here is derived from an EMBL/GenBank/DDBJ whole genome shotgun (WGS) entry which is preliminary data.</text>
</comment>
<dbReference type="GeneID" id="94837697"/>
<dbReference type="InterPro" id="IPR036770">
    <property type="entry name" value="Ankyrin_rpt-contain_sf"/>
</dbReference>
<gene>
    <name evidence="4" type="ORF">TRFO_23161</name>
</gene>
<dbReference type="SMART" id="SM00248">
    <property type="entry name" value="ANK"/>
    <property type="match status" value="7"/>
</dbReference>
<reference evidence="4" key="1">
    <citation type="submission" date="2016-10" db="EMBL/GenBank/DDBJ databases">
        <authorList>
            <person name="Benchimol M."/>
            <person name="Almeida L.G."/>
            <person name="Vasconcelos A.T."/>
            <person name="Perreira-Neves A."/>
            <person name="Rosa I.A."/>
            <person name="Tasca T."/>
            <person name="Bogo M.R."/>
            <person name="de Souza W."/>
        </authorList>
    </citation>
    <scope>NUCLEOTIDE SEQUENCE [LARGE SCALE GENOMIC DNA]</scope>
    <source>
        <strain evidence="4">K</strain>
    </source>
</reference>
<dbReference type="VEuPathDB" id="TrichDB:TRFO_23161"/>
<evidence type="ECO:0000256" key="3">
    <source>
        <dbReference type="PROSITE-ProRule" id="PRU00023"/>
    </source>
</evidence>
<protein>
    <submittedName>
        <fullName evidence="4">Uncharacterized protein</fullName>
    </submittedName>
</protein>
<dbReference type="Pfam" id="PF12796">
    <property type="entry name" value="Ank_2"/>
    <property type="match status" value="1"/>
</dbReference>
<dbReference type="PROSITE" id="PS50297">
    <property type="entry name" value="ANK_REP_REGION"/>
    <property type="match status" value="1"/>
</dbReference>
<dbReference type="OrthoDB" id="194358at2759"/>
<dbReference type="InterPro" id="IPR002110">
    <property type="entry name" value="Ankyrin_rpt"/>
</dbReference>
<keyword evidence="1" id="KW-0677">Repeat</keyword>
<organism evidence="4 5">
    <name type="scientific">Tritrichomonas foetus</name>
    <dbReference type="NCBI Taxonomy" id="1144522"/>
    <lineage>
        <taxon>Eukaryota</taxon>
        <taxon>Metamonada</taxon>
        <taxon>Parabasalia</taxon>
        <taxon>Tritrichomonadida</taxon>
        <taxon>Tritrichomonadidae</taxon>
        <taxon>Tritrichomonas</taxon>
    </lineage>
</organism>
<dbReference type="AlphaFoldDB" id="A0A1J4KBU6"/>
<evidence type="ECO:0000256" key="1">
    <source>
        <dbReference type="ARBA" id="ARBA00022737"/>
    </source>
</evidence>
<keyword evidence="2 3" id="KW-0040">ANK repeat</keyword>
<keyword evidence="5" id="KW-1185">Reference proteome</keyword>
<name>A0A1J4KBU6_9EUKA</name>
<feature type="repeat" description="ANK" evidence="3">
    <location>
        <begin position="229"/>
        <end position="254"/>
    </location>
</feature>
<dbReference type="RefSeq" id="XP_068361528.1">
    <property type="nucleotide sequence ID" value="XM_068502993.1"/>
</dbReference>
<sequence length="759" mass="87895">MTRYFMEIPNEKENKFAENMLDAILQDDDTKFLELLSTKEDDPNCKFKITTYKIPALLQDCPSYCCVCCFFGAEKCFEVLANISSNIDWCDYSFRSPIHFAAAGGNMNIIRSIESKLGLSESLDKRNLSPQQYAAWFGHLDVVKYFYTKGFKMDQQVGGTLSPLKSAAQNGYLDVVKFLLDVDLKSPKEFQENNKQLNSLHCACENGHLPVVQYLVKEKHYNVNMIDSTNKNPLYYACQNGSIECVKFLIDSGAVYSAVPCKSFFINPLIPAIENGFVDVSKYLIQLPEISYHEKDQRGETALTIAIHTLRKEIIDILFSNNVLDNLDDESYIGDIFWGFFIFGNIQLLHYLETKMTIPYDQLFYSNTIKLSLAMEIQFDELTWGDVFMQQASLFEWIELIEYFLSIGLNFNRVCLMKNITSKIFMKWLTEQKGVDLSTLESTGKTFHYYLNNPTSSNIVNLFTFIQYGAKLTNEIIENYDLFTKILFNRFEFQYKLRLLELAVLAKPSGSNIAQALKYIKNRLMGDLTEFQMNTVKSIHEKCLEYLKECTDEKMFKDIIYFSLEYDEDIIDDVIPICKKACGNKLAIKLISCEYPAVFLKLYQNGIRFKVVSPTDTFEFLIAFLSFVNENKSFLKVNHENKFDQIEQALIMFFGYASGEIISSVNRNSNFLNMDRKSHGNLIDLFLFLKFFKLLLFVYERVGEILYPLEMSEPEFYESIKKSGHHKLIKYVDRYHHKNKVGDGFGNDAKFYNSDISDE</sequence>
<dbReference type="SUPFAM" id="SSF48403">
    <property type="entry name" value="Ankyrin repeat"/>
    <property type="match status" value="1"/>
</dbReference>
<dbReference type="Gene3D" id="1.25.40.20">
    <property type="entry name" value="Ankyrin repeat-containing domain"/>
    <property type="match status" value="1"/>
</dbReference>
<accession>A0A1J4KBU6</accession>
<dbReference type="Proteomes" id="UP000179807">
    <property type="component" value="Unassembled WGS sequence"/>
</dbReference>
<proteinExistence type="predicted"/>
<evidence type="ECO:0000313" key="5">
    <source>
        <dbReference type="Proteomes" id="UP000179807"/>
    </source>
</evidence>
<evidence type="ECO:0000313" key="4">
    <source>
        <dbReference type="EMBL" id="OHT08392.1"/>
    </source>
</evidence>
<dbReference type="PANTHER" id="PTHR24198">
    <property type="entry name" value="ANKYRIN REPEAT AND PROTEIN KINASE DOMAIN-CONTAINING PROTEIN"/>
    <property type="match status" value="1"/>
</dbReference>
<dbReference type="PANTHER" id="PTHR24198:SF165">
    <property type="entry name" value="ANKYRIN REPEAT-CONTAINING PROTEIN-RELATED"/>
    <property type="match status" value="1"/>
</dbReference>
<dbReference type="EMBL" id="MLAK01000669">
    <property type="protein sequence ID" value="OHT08392.1"/>
    <property type="molecule type" value="Genomic_DNA"/>
</dbReference>